<feature type="non-terminal residue" evidence="2">
    <location>
        <position position="96"/>
    </location>
</feature>
<dbReference type="EMBL" id="UINC01074077">
    <property type="protein sequence ID" value="SVC10932.1"/>
    <property type="molecule type" value="Genomic_DNA"/>
</dbReference>
<sequence length="96" mass="11093">MASKKRKGIPKKYIKPFYEEYNFEIMVVFLLGLGIFLLVEDLEIKAYMYRIIRAVFLAVEKFIQSIRDGVFYVVGEFETSDLVGISLILSALFLIA</sequence>
<evidence type="ECO:0000313" key="2">
    <source>
        <dbReference type="EMBL" id="SVC10932.1"/>
    </source>
</evidence>
<proteinExistence type="predicted"/>
<gene>
    <name evidence="2" type="ORF">METZ01_LOCUS263786</name>
</gene>
<keyword evidence="1" id="KW-0812">Transmembrane</keyword>
<keyword evidence="1" id="KW-1133">Transmembrane helix</keyword>
<keyword evidence="1" id="KW-0472">Membrane</keyword>
<organism evidence="2">
    <name type="scientific">marine metagenome</name>
    <dbReference type="NCBI Taxonomy" id="408172"/>
    <lineage>
        <taxon>unclassified sequences</taxon>
        <taxon>metagenomes</taxon>
        <taxon>ecological metagenomes</taxon>
    </lineage>
</organism>
<reference evidence="2" key="1">
    <citation type="submission" date="2018-05" db="EMBL/GenBank/DDBJ databases">
        <authorList>
            <person name="Lanie J.A."/>
            <person name="Ng W.-L."/>
            <person name="Kazmierczak K.M."/>
            <person name="Andrzejewski T.M."/>
            <person name="Davidsen T.M."/>
            <person name="Wayne K.J."/>
            <person name="Tettelin H."/>
            <person name="Glass J.I."/>
            <person name="Rusch D."/>
            <person name="Podicherti R."/>
            <person name="Tsui H.-C.T."/>
            <person name="Winkler M.E."/>
        </authorList>
    </citation>
    <scope>NUCLEOTIDE SEQUENCE</scope>
</reference>
<name>A0A382JHU0_9ZZZZ</name>
<evidence type="ECO:0000256" key="1">
    <source>
        <dbReference type="SAM" id="Phobius"/>
    </source>
</evidence>
<protein>
    <submittedName>
        <fullName evidence="2">Uncharacterized protein</fullName>
    </submittedName>
</protein>
<dbReference type="AlphaFoldDB" id="A0A382JHU0"/>
<feature type="transmembrane region" description="Helical" evidence="1">
    <location>
        <begin position="21"/>
        <end position="39"/>
    </location>
</feature>
<accession>A0A382JHU0</accession>